<dbReference type="RefSeq" id="XP_056521989.1">
    <property type="nucleotide sequence ID" value="XM_056665039.1"/>
</dbReference>
<keyword evidence="3" id="KW-0999">Mitochondrion inner membrane</keyword>
<gene>
    <name evidence="7" type="ORF">N7515_004295</name>
</gene>
<comment type="subcellular location">
    <subcellularLocation>
        <location evidence="1">Mitochondrion inner membrane</location>
    </subcellularLocation>
</comment>
<evidence type="ECO:0000256" key="5">
    <source>
        <dbReference type="ARBA" id="ARBA00023128"/>
    </source>
</evidence>
<dbReference type="EMBL" id="JAPQKL010000004">
    <property type="protein sequence ID" value="KAJ5135017.1"/>
    <property type="molecule type" value="Genomic_DNA"/>
</dbReference>
<accession>A0A9W9L3S5</accession>
<dbReference type="OrthoDB" id="2317211at2759"/>
<dbReference type="GO" id="GO:0004129">
    <property type="term" value="F:cytochrome-c oxidase activity"/>
    <property type="evidence" value="ECO:0007669"/>
    <property type="project" value="TreeGrafter"/>
</dbReference>
<keyword evidence="8" id="KW-1185">Reference proteome</keyword>
<comment type="caution">
    <text evidence="7">The sequence shown here is derived from an EMBL/GenBank/DDBJ whole genome shotgun (WGS) entry which is preliminary data.</text>
</comment>
<keyword evidence="6" id="KW-0472">Membrane</keyword>
<dbReference type="PANTHER" id="PTHR28264:SF1">
    <property type="entry name" value="CYTOCHROME C OXIDASE SUBUNIT 6C"/>
    <property type="match status" value="1"/>
</dbReference>
<sequence length="123" mass="13977">MPAAIPPITGVRAPSVEGRVDPSGLIRSLDVRSGLLTWYMLLQMLRRGLVLDLSTAFATEWDTKIKQMIQMSISLFNGANHALLEGFGTTFGYLWWYGYHLPRVRERDTYYARLEAERAAQRG</sequence>
<dbReference type="AlphaFoldDB" id="A0A9W9L3S5"/>
<protein>
    <submittedName>
        <fullName evidence="7">Uncharacterized protein</fullName>
    </submittedName>
</protein>
<evidence type="ECO:0000256" key="1">
    <source>
        <dbReference type="ARBA" id="ARBA00004273"/>
    </source>
</evidence>
<dbReference type="Proteomes" id="UP001149079">
    <property type="component" value="Unassembled WGS sequence"/>
</dbReference>
<organism evidence="7 8">
    <name type="scientific">Penicillium bovifimosum</name>
    <dbReference type="NCBI Taxonomy" id="126998"/>
    <lineage>
        <taxon>Eukaryota</taxon>
        <taxon>Fungi</taxon>
        <taxon>Dikarya</taxon>
        <taxon>Ascomycota</taxon>
        <taxon>Pezizomycotina</taxon>
        <taxon>Eurotiomycetes</taxon>
        <taxon>Eurotiomycetidae</taxon>
        <taxon>Eurotiales</taxon>
        <taxon>Aspergillaceae</taxon>
        <taxon>Penicillium</taxon>
    </lineage>
</organism>
<keyword evidence="4" id="KW-1133">Transmembrane helix</keyword>
<dbReference type="GO" id="GO:0006123">
    <property type="term" value="P:mitochondrial electron transport, cytochrome c to oxygen"/>
    <property type="evidence" value="ECO:0007669"/>
    <property type="project" value="TreeGrafter"/>
</dbReference>
<name>A0A9W9L3S5_9EURO</name>
<evidence type="ECO:0000256" key="3">
    <source>
        <dbReference type="ARBA" id="ARBA00022792"/>
    </source>
</evidence>
<evidence type="ECO:0000256" key="2">
    <source>
        <dbReference type="ARBA" id="ARBA00022692"/>
    </source>
</evidence>
<evidence type="ECO:0000256" key="4">
    <source>
        <dbReference type="ARBA" id="ARBA00022989"/>
    </source>
</evidence>
<reference evidence="7" key="1">
    <citation type="submission" date="2022-11" db="EMBL/GenBank/DDBJ databases">
        <authorList>
            <person name="Petersen C."/>
        </authorList>
    </citation>
    <scope>NUCLEOTIDE SEQUENCE</scope>
    <source>
        <strain evidence="7">IBT 22155</strain>
    </source>
</reference>
<keyword evidence="2" id="KW-0812">Transmembrane</keyword>
<dbReference type="GO" id="GO:0005743">
    <property type="term" value="C:mitochondrial inner membrane"/>
    <property type="evidence" value="ECO:0007669"/>
    <property type="project" value="UniProtKB-SubCell"/>
</dbReference>
<dbReference type="CDD" id="cd22888">
    <property type="entry name" value="CcO_VIIa_fungal"/>
    <property type="match status" value="1"/>
</dbReference>
<evidence type="ECO:0000313" key="8">
    <source>
        <dbReference type="Proteomes" id="UP001149079"/>
    </source>
</evidence>
<evidence type="ECO:0000256" key="6">
    <source>
        <dbReference type="ARBA" id="ARBA00023136"/>
    </source>
</evidence>
<keyword evidence="5" id="KW-0496">Mitochondrion</keyword>
<dbReference type="GeneID" id="81404209"/>
<evidence type="ECO:0000313" key="7">
    <source>
        <dbReference type="EMBL" id="KAJ5135017.1"/>
    </source>
</evidence>
<proteinExistence type="predicted"/>
<reference evidence="7" key="2">
    <citation type="journal article" date="2023" name="IMA Fungus">
        <title>Comparative genomic study of the Penicillium genus elucidates a diverse pangenome and 15 lateral gene transfer events.</title>
        <authorList>
            <person name="Petersen C."/>
            <person name="Sorensen T."/>
            <person name="Nielsen M.R."/>
            <person name="Sondergaard T.E."/>
            <person name="Sorensen J.L."/>
            <person name="Fitzpatrick D.A."/>
            <person name="Frisvad J.C."/>
            <person name="Nielsen K.L."/>
        </authorList>
    </citation>
    <scope>NUCLEOTIDE SEQUENCE</scope>
    <source>
        <strain evidence="7">IBT 22155</strain>
    </source>
</reference>
<dbReference type="PANTHER" id="PTHR28264">
    <property type="entry name" value="CYTOCHROME C OXIDASE SUBUNIT 7A"/>
    <property type="match status" value="1"/>
</dbReference>